<feature type="domain" description="YheO-like" evidence="1">
    <location>
        <begin position="14"/>
        <end position="116"/>
    </location>
</feature>
<dbReference type="GeneID" id="89474915"/>
<protein>
    <submittedName>
        <fullName evidence="3">Helix-turn-helix domain-containing protein</fullName>
    </submittedName>
</protein>
<name>A0ABU8DEW6_ERWAP</name>
<evidence type="ECO:0000259" key="1">
    <source>
        <dbReference type="Pfam" id="PF08348"/>
    </source>
</evidence>
<evidence type="ECO:0000259" key="2">
    <source>
        <dbReference type="Pfam" id="PF13309"/>
    </source>
</evidence>
<accession>A0ABU8DEW6</accession>
<dbReference type="EMBL" id="JBANEI010000003">
    <property type="protein sequence ID" value="MEI2681413.1"/>
    <property type="molecule type" value="Genomic_DNA"/>
</dbReference>
<dbReference type="PANTHER" id="PTHR35568">
    <property type="entry name" value="TRANSCRIPTIONAL REGULATOR DAUR"/>
    <property type="match status" value="1"/>
</dbReference>
<reference evidence="3 4" key="1">
    <citation type="submission" date="2024-02" db="EMBL/GenBank/DDBJ databases">
        <title>First report Erwinia aphidicola in onion in Chile.</title>
        <authorList>
            <person name="Valenzuela M."/>
            <person name="Pena M."/>
            <person name="Dutta B."/>
        </authorList>
    </citation>
    <scope>NUCLEOTIDE SEQUENCE [LARGE SCALE GENOMIC DNA]</scope>
    <source>
        <strain evidence="3 4">QCJ3A</strain>
    </source>
</reference>
<evidence type="ECO:0000313" key="4">
    <source>
        <dbReference type="Proteomes" id="UP001306592"/>
    </source>
</evidence>
<evidence type="ECO:0000313" key="3">
    <source>
        <dbReference type="EMBL" id="MEI2681413.1"/>
    </source>
</evidence>
<sequence>MNQQSTAESQQFATLTAIADGIAALFFPMVEVAIHDVTSSKIAYLANNLSKRSIGDDAGLEQLTLNDLDTLTGPYEQLNWDGKKMRSVSIRASVPGSAGYIFCINFSTAMLEDARNALETFLSMSQLQPQPAPLFAHDWREKINTAVHQWLAENHSSLTILTRSDKKALVTALYAQGIFNVRHSADYVANVLSLGRATVFKYLKEIKG</sequence>
<dbReference type="RefSeq" id="WP_048917774.1">
    <property type="nucleotide sequence ID" value="NZ_CP188307.1"/>
</dbReference>
<dbReference type="InterPro" id="IPR039446">
    <property type="entry name" value="DauR-like"/>
</dbReference>
<dbReference type="Pfam" id="PF13309">
    <property type="entry name" value="HTH_22"/>
    <property type="match status" value="1"/>
</dbReference>
<comment type="caution">
    <text evidence="3">The sequence shown here is derived from an EMBL/GenBank/DDBJ whole genome shotgun (WGS) entry which is preliminary data.</text>
</comment>
<proteinExistence type="predicted"/>
<gene>
    <name evidence="3" type="ORF">V8N49_07005</name>
</gene>
<dbReference type="Proteomes" id="UP001306592">
    <property type="component" value="Unassembled WGS sequence"/>
</dbReference>
<feature type="domain" description="Transcriptional regulator DauR-like HTH" evidence="2">
    <location>
        <begin position="143"/>
        <end position="204"/>
    </location>
</feature>
<dbReference type="InterPro" id="IPR013559">
    <property type="entry name" value="YheO"/>
</dbReference>
<organism evidence="3 4">
    <name type="scientific">Erwinia aphidicola</name>
    <dbReference type="NCBI Taxonomy" id="68334"/>
    <lineage>
        <taxon>Bacteria</taxon>
        <taxon>Pseudomonadati</taxon>
        <taxon>Pseudomonadota</taxon>
        <taxon>Gammaproteobacteria</taxon>
        <taxon>Enterobacterales</taxon>
        <taxon>Erwiniaceae</taxon>
        <taxon>Erwinia</taxon>
    </lineage>
</organism>
<dbReference type="Pfam" id="PF08348">
    <property type="entry name" value="PAS_6"/>
    <property type="match status" value="1"/>
</dbReference>
<dbReference type="PANTHER" id="PTHR35568:SF1">
    <property type="entry name" value="TRANSCRIPTIONAL REGULATOR DAUR"/>
    <property type="match status" value="1"/>
</dbReference>
<keyword evidence="4" id="KW-1185">Reference proteome</keyword>
<dbReference type="InterPro" id="IPR039445">
    <property type="entry name" value="DauR-like_HTH"/>
</dbReference>